<feature type="domain" description="WSC" evidence="3">
    <location>
        <begin position="141"/>
        <end position="236"/>
    </location>
</feature>
<dbReference type="AlphaFoldDB" id="A0AAQ3M6G8"/>
<dbReference type="SUPFAM" id="SSF81296">
    <property type="entry name" value="E set domains"/>
    <property type="match status" value="1"/>
</dbReference>
<dbReference type="SUPFAM" id="SSF50965">
    <property type="entry name" value="Galactose oxidase, central domain"/>
    <property type="match status" value="1"/>
</dbReference>
<dbReference type="InterPro" id="IPR015202">
    <property type="entry name" value="GO-like_E_set"/>
</dbReference>
<sequence>MLRVSQLPSLLLLAGVPQLALGLVVSSNLPTGWTSQGCYTEATNSRALTSASYTNNTGMTEESCISFCSSKSLIYAGVEYSSECYCGNSFADGSTTAAITDCNMACSGNSTEACGGGNRLNVFWSGQQPPAAPVTNPGVGGWSSLGCYSDNVNGRALPNGVGTTGGASSLTIALCTQACNAAGYTYAGAEYAGECYCGNAVVNGGVSVTSGCNMVCNGNGSEYCGGPNRLNVYTLGTVSSSSSSSAAASSTAAASTSSVAASSSSSSAAASSSSAAASPSGLPTGWSYKGCWVDNANGGRVLQVQNADNSTMTVESCTNACQQSGYKIAGLEYSTQCFCGNQIIEGGALASSDSDCNMACGGNSAEMCGAGNRLSVYSNDTITTIGVPVPQNTSLPGSWKYSGCVSDNAQGTRALPYQIISATNNSAEFCLSQCSAFGYMVGGMEYGEECYCGDLDNLSAGGSISEPEGDCNMACSGNGSYICGGGNRISLYTWQGTPLYEWQYPTGAAAGSYEYFMPGLVVPLITVAGKNGKITFVEKHGTSYYPNSTGAFELDPSFEGDFAHAWREMDGITTDVFCSAGLVLPDKGARQINIGGWSGESTYGIRFYTPNGELGTNSTNMWEENYNEIALQAGRWYPSAMQMANGSILVVGGEDGSNGNPVPSLELLPPVGGTVYCQWLKDSDPYNLYPFLAVLPGGGIFTAYYNEARILDPGTLQTTTILPGIPGLVNNPGSGRTYPLEGTSVLLPQHAPYTDPVTVLICGGSNPGAAIALDNCVSIQPEAANPQWTLERMPSQRVMSCMAALPDGTYLILNGAHQGTAGFGLATSPNLNAVLYDPTQPIGARMSVMANTTIARLYHSEATLMDDGRVLVSGSDPQDGVHPEEMRVEVFNPPYILSGAARPSFTISNTDWSYGQTVTFTVSIPSGGAAKVSLIGAVASTHGNSMGQRSIFPAVSCSGTSCTVTAPPNANVSPPGWFQMFVLDGPTPSKAQWVRIGGDPGFLGEWPTQSDFTRPGS</sequence>
<feature type="domain" description="WSC" evidence="3">
    <location>
        <begin position="32"/>
        <end position="126"/>
    </location>
</feature>
<dbReference type="Gene3D" id="2.130.10.80">
    <property type="entry name" value="Galactose oxidase/kelch, beta-propeller"/>
    <property type="match status" value="1"/>
</dbReference>
<evidence type="ECO:0000256" key="1">
    <source>
        <dbReference type="ARBA" id="ARBA00022729"/>
    </source>
</evidence>
<keyword evidence="5" id="KW-1185">Reference proteome</keyword>
<dbReference type="InterPro" id="IPR011043">
    <property type="entry name" value="Gal_Oxase/kelch_b-propeller"/>
</dbReference>
<dbReference type="Pfam" id="PF09118">
    <property type="entry name" value="GO-like_E_set"/>
    <property type="match status" value="1"/>
</dbReference>
<proteinExistence type="predicted"/>
<dbReference type="Proteomes" id="UP001303373">
    <property type="component" value="Chromosome 7"/>
</dbReference>
<evidence type="ECO:0000259" key="3">
    <source>
        <dbReference type="SMART" id="SM00321"/>
    </source>
</evidence>
<dbReference type="CDD" id="cd02851">
    <property type="entry name" value="E_set_GO_C"/>
    <property type="match status" value="1"/>
</dbReference>
<accession>A0AAQ3M6G8</accession>
<protein>
    <recommendedName>
        <fullName evidence="3">WSC domain-containing protein</fullName>
    </recommendedName>
</protein>
<dbReference type="PANTHER" id="PTHR32208">
    <property type="entry name" value="SECRETED PROTEIN-RELATED"/>
    <property type="match status" value="1"/>
</dbReference>
<dbReference type="PANTHER" id="PTHR32208:SF105">
    <property type="entry name" value="COPPER RADICAL OXIDASE"/>
    <property type="match status" value="1"/>
</dbReference>
<keyword evidence="1 2" id="KW-0732">Signal</keyword>
<dbReference type="InterPro" id="IPR013783">
    <property type="entry name" value="Ig-like_fold"/>
</dbReference>
<feature type="domain" description="WSC" evidence="3">
    <location>
        <begin position="285"/>
        <end position="380"/>
    </location>
</feature>
<evidence type="ECO:0000313" key="5">
    <source>
        <dbReference type="Proteomes" id="UP001303373"/>
    </source>
</evidence>
<dbReference type="InterPro" id="IPR014756">
    <property type="entry name" value="Ig_E-set"/>
</dbReference>
<organism evidence="4 5">
    <name type="scientific">Acrodontium crateriforme</name>
    <dbReference type="NCBI Taxonomy" id="150365"/>
    <lineage>
        <taxon>Eukaryota</taxon>
        <taxon>Fungi</taxon>
        <taxon>Dikarya</taxon>
        <taxon>Ascomycota</taxon>
        <taxon>Pezizomycotina</taxon>
        <taxon>Dothideomycetes</taxon>
        <taxon>Dothideomycetidae</taxon>
        <taxon>Mycosphaerellales</taxon>
        <taxon>Teratosphaeriaceae</taxon>
        <taxon>Acrodontium</taxon>
    </lineage>
</organism>
<feature type="chain" id="PRO_5042913733" description="WSC domain-containing protein" evidence="2">
    <location>
        <begin position="23"/>
        <end position="1017"/>
    </location>
</feature>
<dbReference type="SMART" id="SM00321">
    <property type="entry name" value="WSC"/>
    <property type="match status" value="4"/>
</dbReference>
<evidence type="ECO:0000313" key="4">
    <source>
        <dbReference type="EMBL" id="WPH02215.1"/>
    </source>
</evidence>
<dbReference type="Gene3D" id="2.60.40.10">
    <property type="entry name" value="Immunoglobulins"/>
    <property type="match status" value="1"/>
</dbReference>
<gene>
    <name evidence="4" type="ORF">R9X50_00507000</name>
</gene>
<evidence type="ECO:0000256" key="2">
    <source>
        <dbReference type="SAM" id="SignalP"/>
    </source>
</evidence>
<dbReference type="Pfam" id="PF01822">
    <property type="entry name" value="WSC"/>
    <property type="match status" value="4"/>
</dbReference>
<feature type="domain" description="WSC" evidence="3">
    <location>
        <begin position="398"/>
        <end position="495"/>
    </location>
</feature>
<dbReference type="Pfam" id="PF07250">
    <property type="entry name" value="Glyoxal_oxid_N"/>
    <property type="match status" value="1"/>
</dbReference>
<feature type="signal peptide" evidence="2">
    <location>
        <begin position="1"/>
        <end position="22"/>
    </location>
</feature>
<dbReference type="InterPro" id="IPR037293">
    <property type="entry name" value="Gal_Oxidase_central_sf"/>
</dbReference>
<dbReference type="InterPro" id="IPR002889">
    <property type="entry name" value="WSC_carb-bd"/>
</dbReference>
<dbReference type="EMBL" id="CP138586">
    <property type="protein sequence ID" value="WPH02215.1"/>
    <property type="molecule type" value="Genomic_DNA"/>
</dbReference>
<name>A0AAQ3M6G8_9PEZI</name>
<dbReference type="InterPro" id="IPR009880">
    <property type="entry name" value="Glyoxal_oxidase_N"/>
</dbReference>
<reference evidence="4 5" key="1">
    <citation type="submission" date="2023-11" db="EMBL/GenBank/DDBJ databases">
        <title>An acidophilic fungus is an integral part of prey digestion in a carnivorous sundew plant.</title>
        <authorList>
            <person name="Tsai I.J."/>
        </authorList>
    </citation>
    <scope>NUCLEOTIDE SEQUENCE [LARGE SCALE GENOMIC DNA]</scope>
    <source>
        <strain evidence="4">169a</strain>
    </source>
</reference>